<dbReference type="AlphaFoldDB" id="A0A1Y2A6C1"/>
<evidence type="ECO:0000259" key="2">
    <source>
        <dbReference type="Pfam" id="PF01400"/>
    </source>
</evidence>
<dbReference type="PANTHER" id="PTHR10127">
    <property type="entry name" value="DISCOIDIN, CUB, EGF, LAMININ , AND ZINC METALLOPROTEASE DOMAIN CONTAINING"/>
    <property type="match status" value="1"/>
</dbReference>
<evidence type="ECO:0000313" key="3">
    <source>
        <dbReference type="EMBL" id="ORY17870.1"/>
    </source>
</evidence>
<dbReference type="Pfam" id="PF01400">
    <property type="entry name" value="Astacin"/>
    <property type="match status" value="1"/>
</dbReference>
<evidence type="ECO:0000313" key="4">
    <source>
        <dbReference type="Proteomes" id="UP000193144"/>
    </source>
</evidence>
<dbReference type="OrthoDB" id="291007at2759"/>
<organism evidence="3 4">
    <name type="scientific">Clohesyomyces aquaticus</name>
    <dbReference type="NCBI Taxonomy" id="1231657"/>
    <lineage>
        <taxon>Eukaryota</taxon>
        <taxon>Fungi</taxon>
        <taxon>Dikarya</taxon>
        <taxon>Ascomycota</taxon>
        <taxon>Pezizomycotina</taxon>
        <taxon>Dothideomycetes</taxon>
        <taxon>Pleosporomycetidae</taxon>
        <taxon>Pleosporales</taxon>
        <taxon>Lindgomycetaceae</taxon>
        <taxon>Clohesyomyces</taxon>
    </lineage>
</organism>
<dbReference type="PANTHER" id="PTHR10127:SF850">
    <property type="entry name" value="METALLOENDOPEPTIDASE"/>
    <property type="match status" value="1"/>
</dbReference>
<gene>
    <name evidence="3" type="ORF">BCR34DRAFT_596737</name>
</gene>
<keyword evidence="4" id="KW-1185">Reference proteome</keyword>
<comment type="caution">
    <text evidence="3">The sequence shown here is derived from an EMBL/GenBank/DDBJ whole genome shotgun (WGS) entry which is preliminary data.</text>
</comment>
<keyword evidence="1" id="KW-0732">Signal</keyword>
<dbReference type="InterPro" id="IPR024079">
    <property type="entry name" value="MetalloPept_cat_dom_sf"/>
</dbReference>
<reference evidence="3 4" key="1">
    <citation type="submission" date="2016-07" db="EMBL/GenBank/DDBJ databases">
        <title>Pervasive Adenine N6-methylation of Active Genes in Fungi.</title>
        <authorList>
            <consortium name="DOE Joint Genome Institute"/>
            <person name="Mondo S.J."/>
            <person name="Dannebaum R.O."/>
            <person name="Kuo R.C."/>
            <person name="Labutti K."/>
            <person name="Haridas S."/>
            <person name="Kuo A."/>
            <person name="Salamov A."/>
            <person name="Ahrendt S.R."/>
            <person name="Lipzen A."/>
            <person name="Sullivan W."/>
            <person name="Andreopoulos W.B."/>
            <person name="Clum A."/>
            <person name="Lindquist E."/>
            <person name="Daum C."/>
            <person name="Ramamoorthy G.K."/>
            <person name="Gryganskyi A."/>
            <person name="Culley D."/>
            <person name="Magnuson J.K."/>
            <person name="James T.Y."/>
            <person name="O'Malley M.A."/>
            <person name="Stajich J.E."/>
            <person name="Spatafora J.W."/>
            <person name="Visel A."/>
            <person name="Grigoriev I.V."/>
        </authorList>
    </citation>
    <scope>NUCLEOTIDE SEQUENCE [LARGE SCALE GENOMIC DNA]</scope>
    <source>
        <strain evidence="3 4">CBS 115471</strain>
    </source>
</reference>
<protein>
    <recommendedName>
        <fullName evidence="2">Peptidase M12A domain-containing protein</fullName>
    </recommendedName>
</protein>
<dbReference type="InterPro" id="IPR001506">
    <property type="entry name" value="Peptidase_M12A"/>
</dbReference>
<dbReference type="GO" id="GO:0004222">
    <property type="term" value="F:metalloendopeptidase activity"/>
    <property type="evidence" value="ECO:0007669"/>
    <property type="project" value="InterPro"/>
</dbReference>
<accession>A0A1Y2A6C1</accession>
<dbReference type="Gene3D" id="3.40.390.10">
    <property type="entry name" value="Collagenase (Catalytic Domain)"/>
    <property type="match status" value="1"/>
</dbReference>
<dbReference type="Proteomes" id="UP000193144">
    <property type="component" value="Unassembled WGS sequence"/>
</dbReference>
<sequence>MKVLLVILETALVALAADDCSSPIPFDPNALDPSDIFNSSDSLFGRATDAFCPQWFRTLWPRHANNAVMIPICFDSFDHMNRFHPILRLAVAKWVAPAILGAPGPATGHGINFVTYGGEEKGCIIDDGAGGKMWNPTIWRFALRITEGQSVPGADGANTAEATTGFSMQLDHGHYNTLQVKGYPDHVAVAHELGHVLGLKHEHQRIDRDKYMKYDCTKIQGYDKAFEEAKKKGKEHLLCTDPAVAIEFKFIGHAFTSSFPKKGDYDIKSIMHYPSDYFGTPACKENAKIDNCPMVKYKDPNDHAAGTEVILLNNIPSKLDIEWVKQHYPYVPPPPPSTQQSPHP</sequence>
<name>A0A1Y2A6C1_9PLEO</name>
<feature type="signal peptide" evidence="1">
    <location>
        <begin position="1"/>
        <end position="16"/>
    </location>
</feature>
<dbReference type="SUPFAM" id="SSF55486">
    <property type="entry name" value="Metalloproteases ('zincins'), catalytic domain"/>
    <property type="match status" value="1"/>
</dbReference>
<dbReference type="EMBL" id="MCFA01000010">
    <property type="protein sequence ID" value="ORY17870.1"/>
    <property type="molecule type" value="Genomic_DNA"/>
</dbReference>
<dbReference type="GO" id="GO:0006508">
    <property type="term" value="P:proteolysis"/>
    <property type="evidence" value="ECO:0007669"/>
    <property type="project" value="InterPro"/>
</dbReference>
<evidence type="ECO:0000256" key="1">
    <source>
        <dbReference type="SAM" id="SignalP"/>
    </source>
</evidence>
<feature type="domain" description="Peptidase M12A" evidence="2">
    <location>
        <begin position="188"/>
        <end position="233"/>
    </location>
</feature>
<proteinExistence type="predicted"/>
<feature type="chain" id="PRO_5012078866" description="Peptidase M12A domain-containing protein" evidence="1">
    <location>
        <begin position="17"/>
        <end position="344"/>
    </location>
</feature>